<feature type="region of interest" description="Disordered" evidence="1">
    <location>
        <begin position="46"/>
        <end position="84"/>
    </location>
</feature>
<protein>
    <submittedName>
        <fullName evidence="2">Uncharacterized protein</fullName>
    </submittedName>
</protein>
<dbReference type="EMBL" id="JARPUR010000004">
    <property type="protein sequence ID" value="KAK4878206.1"/>
    <property type="molecule type" value="Genomic_DNA"/>
</dbReference>
<dbReference type="AlphaFoldDB" id="A0AAN7S8N8"/>
<evidence type="ECO:0000256" key="1">
    <source>
        <dbReference type="SAM" id="MobiDB-lite"/>
    </source>
</evidence>
<name>A0AAN7S8N8_9COLE</name>
<proteinExistence type="predicted"/>
<organism evidence="2 3">
    <name type="scientific">Aquatica leii</name>
    <dbReference type="NCBI Taxonomy" id="1421715"/>
    <lineage>
        <taxon>Eukaryota</taxon>
        <taxon>Metazoa</taxon>
        <taxon>Ecdysozoa</taxon>
        <taxon>Arthropoda</taxon>
        <taxon>Hexapoda</taxon>
        <taxon>Insecta</taxon>
        <taxon>Pterygota</taxon>
        <taxon>Neoptera</taxon>
        <taxon>Endopterygota</taxon>
        <taxon>Coleoptera</taxon>
        <taxon>Polyphaga</taxon>
        <taxon>Elateriformia</taxon>
        <taxon>Elateroidea</taxon>
        <taxon>Lampyridae</taxon>
        <taxon>Luciolinae</taxon>
        <taxon>Aquatica</taxon>
    </lineage>
</organism>
<comment type="caution">
    <text evidence="2">The sequence shown here is derived from an EMBL/GenBank/DDBJ whole genome shotgun (WGS) entry which is preliminary data.</text>
</comment>
<reference evidence="3" key="1">
    <citation type="submission" date="2023-01" db="EMBL/GenBank/DDBJ databases">
        <title>Key to firefly adult light organ development and bioluminescence: homeobox transcription factors regulate luciferase expression and transportation to peroxisome.</title>
        <authorList>
            <person name="Fu X."/>
        </authorList>
    </citation>
    <scope>NUCLEOTIDE SEQUENCE [LARGE SCALE GENOMIC DNA]</scope>
</reference>
<sequence length="113" mass="12875">MLCYKFTPDRKVNLDETGVNIVLPTLKVLGEKKQRQVGQIVSAEREELVTSDSDSSESELLKLSDDNNNEESDEGDEKFDIPNPENINIIDFFLIKFEKKKSVVHYVAKVISK</sequence>
<evidence type="ECO:0000313" key="2">
    <source>
        <dbReference type="EMBL" id="KAK4878206.1"/>
    </source>
</evidence>
<dbReference type="Proteomes" id="UP001353858">
    <property type="component" value="Unassembled WGS sequence"/>
</dbReference>
<feature type="compositionally biased region" description="Acidic residues" evidence="1">
    <location>
        <begin position="67"/>
        <end position="77"/>
    </location>
</feature>
<accession>A0AAN7S8N8</accession>
<keyword evidence="3" id="KW-1185">Reference proteome</keyword>
<gene>
    <name evidence="2" type="ORF">RN001_010712</name>
</gene>
<evidence type="ECO:0000313" key="3">
    <source>
        <dbReference type="Proteomes" id="UP001353858"/>
    </source>
</evidence>